<dbReference type="EMBL" id="QMEY01000037">
    <property type="protein sequence ID" value="RBQ14145.1"/>
    <property type="molecule type" value="Genomic_DNA"/>
</dbReference>
<organism evidence="1 2">
    <name type="scientific">Spongiactinospora rosea</name>
    <dbReference type="NCBI Taxonomy" id="2248750"/>
    <lineage>
        <taxon>Bacteria</taxon>
        <taxon>Bacillati</taxon>
        <taxon>Actinomycetota</taxon>
        <taxon>Actinomycetes</taxon>
        <taxon>Streptosporangiales</taxon>
        <taxon>Streptosporangiaceae</taxon>
        <taxon>Spongiactinospora</taxon>
    </lineage>
</organism>
<comment type="caution">
    <text evidence="1">The sequence shown here is derived from an EMBL/GenBank/DDBJ whole genome shotgun (WGS) entry which is preliminary data.</text>
</comment>
<gene>
    <name evidence="1" type="ORF">DP939_42050</name>
</gene>
<accession>A0A366LJT5</accession>
<reference evidence="1 2" key="1">
    <citation type="submission" date="2018-06" db="EMBL/GenBank/DDBJ databases">
        <title>Sphaerisporangium craniellae sp. nov., isolated from a marine sponge in the South China Sea.</title>
        <authorList>
            <person name="Li L."/>
        </authorList>
    </citation>
    <scope>NUCLEOTIDE SEQUENCE [LARGE SCALE GENOMIC DNA]</scope>
    <source>
        <strain evidence="1 2">LHW63015</strain>
    </source>
</reference>
<dbReference type="Proteomes" id="UP000253303">
    <property type="component" value="Unassembled WGS sequence"/>
</dbReference>
<proteinExistence type="predicted"/>
<sequence length="62" mass="6435">MGVGDEQDMAMGGLQVADAVGFDIADPEGKAAEFESGWTLLPKSPILPDFQAPTVSPFALVV</sequence>
<evidence type="ECO:0000313" key="1">
    <source>
        <dbReference type="EMBL" id="RBQ14145.1"/>
    </source>
</evidence>
<dbReference type="AlphaFoldDB" id="A0A366LJT5"/>
<evidence type="ECO:0000313" key="2">
    <source>
        <dbReference type="Proteomes" id="UP000253303"/>
    </source>
</evidence>
<protein>
    <submittedName>
        <fullName evidence="1">Uncharacterized protein</fullName>
    </submittedName>
</protein>
<name>A0A366LJT5_9ACTN</name>
<keyword evidence="2" id="KW-1185">Reference proteome</keyword>